<reference evidence="1 2" key="1">
    <citation type="submission" date="2024-01" db="EMBL/GenBank/DDBJ databases">
        <title>The genomes of 5 underutilized Papilionoideae crops provide insights into root nodulation and disease resistanc.</title>
        <authorList>
            <person name="Jiang F."/>
        </authorList>
    </citation>
    <scope>NUCLEOTIDE SEQUENCE [LARGE SCALE GENOMIC DNA]</scope>
    <source>
        <strain evidence="1">JINMINGXINNONG_FW02</strain>
        <tissue evidence="1">Leaves</tissue>
    </source>
</reference>
<dbReference type="AlphaFoldDB" id="A0AAN9RI90"/>
<gene>
    <name evidence="1" type="ORF">VNO80_02799</name>
</gene>
<accession>A0AAN9RI90</accession>
<evidence type="ECO:0000313" key="2">
    <source>
        <dbReference type="Proteomes" id="UP001374584"/>
    </source>
</evidence>
<keyword evidence="2" id="KW-1185">Reference proteome</keyword>
<organism evidence="1 2">
    <name type="scientific">Phaseolus coccineus</name>
    <name type="common">Scarlet runner bean</name>
    <name type="synonym">Phaseolus multiflorus</name>
    <dbReference type="NCBI Taxonomy" id="3886"/>
    <lineage>
        <taxon>Eukaryota</taxon>
        <taxon>Viridiplantae</taxon>
        <taxon>Streptophyta</taxon>
        <taxon>Embryophyta</taxon>
        <taxon>Tracheophyta</taxon>
        <taxon>Spermatophyta</taxon>
        <taxon>Magnoliopsida</taxon>
        <taxon>eudicotyledons</taxon>
        <taxon>Gunneridae</taxon>
        <taxon>Pentapetalae</taxon>
        <taxon>rosids</taxon>
        <taxon>fabids</taxon>
        <taxon>Fabales</taxon>
        <taxon>Fabaceae</taxon>
        <taxon>Papilionoideae</taxon>
        <taxon>50 kb inversion clade</taxon>
        <taxon>NPAAA clade</taxon>
        <taxon>indigoferoid/millettioid clade</taxon>
        <taxon>Phaseoleae</taxon>
        <taxon>Phaseolus</taxon>
    </lineage>
</organism>
<comment type="caution">
    <text evidence="1">The sequence shown here is derived from an EMBL/GenBank/DDBJ whole genome shotgun (WGS) entry which is preliminary data.</text>
</comment>
<name>A0AAN9RI90_PHACN</name>
<dbReference type="EMBL" id="JAYMYR010000002">
    <property type="protein sequence ID" value="KAK7377375.1"/>
    <property type="molecule type" value="Genomic_DNA"/>
</dbReference>
<proteinExistence type="predicted"/>
<sequence>MVDVETRERERRNGRIRFDVTELYSTLHISRHNSNSFSIPFSLFFSLATVFSSVSTRLMRKVFEECTFQCLSLFRKRSKGLDFGLK</sequence>
<dbReference type="Proteomes" id="UP001374584">
    <property type="component" value="Unassembled WGS sequence"/>
</dbReference>
<protein>
    <submittedName>
        <fullName evidence="1">Uncharacterized protein</fullName>
    </submittedName>
</protein>
<evidence type="ECO:0000313" key="1">
    <source>
        <dbReference type="EMBL" id="KAK7377375.1"/>
    </source>
</evidence>